<proteinExistence type="predicted"/>
<feature type="domain" description="HTH tetR-type" evidence="3">
    <location>
        <begin position="2"/>
        <end position="62"/>
    </location>
</feature>
<evidence type="ECO:0000259" key="3">
    <source>
        <dbReference type="PROSITE" id="PS50977"/>
    </source>
</evidence>
<keyword evidence="5" id="KW-1185">Reference proteome</keyword>
<dbReference type="Pfam" id="PF00440">
    <property type="entry name" value="TetR_N"/>
    <property type="match status" value="1"/>
</dbReference>
<dbReference type="SUPFAM" id="SSF46689">
    <property type="entry name" value="Homeodomain-like"/>
    <property type="match status" value="1"/>
</dbReference>
<protein>
    <submittedName>
        <fullName evidence="4">TetR/AcrR family transcriptional regulator</fullName>
    </submittedName>
</protein>
<dbReference type="RefSeq" id="WP_106460624.1">
    <property type="nucleotide sequence ID" value="NZ_JBGMEF010000006.1"/>
</dbReference>
<gene>
    <name evidence="4" type="ORF">ACCQ42_01290</name>
</gene>
<organism evidence="4 5">
    <name type="scientific">Anaerococcus kampingae</name>
    <dbReference type="NCBI Taxonomy" id="3115614"/>
    <lineage>
        <taxon>Bacteria</taxon>
        <taxon>Bacillati</taxon>
        <taxon>Bacillota</taxon>
        <taxon>Tissierellia</taxon>
        <taxon>Tissierellales</taxon>
        <taxon>Peptoniphilaceae</taxon>
        <taxon>Anaerococcus</taxon>
    </lineage>
</organism>
<keyword evidence="1 2" id="KW-0238">DNA-binding</keyword>
<sequence length="182" mass="21234">MSISKEKILIFSREIVAEEGLNALSIRKLASRCDLAVGSIYNYFPSKDDLLIETIESVWEDIFRIDDKSLAFDDFIKYLDHVLDHLISGIKKYPNFFNIHSLSFKSKNKDKAKSSMDVYLEKLKKEMICALNEDKKIKQATFNDTFSKDDLIKYILTTSICFIVDKNYDKDLFLKVIEKIIY</sequence>
<dbReference type="InterPro" id="IPR001647">
    <property type="entry name" value="HTH_TetR"/>
</dbReference>
<reference evidence="4 5" key="1">
    <citation type="journal article" date="2025" name="Anaerobe">
        <title>Description of Anaerococcus kampingiae sp. nov., Anaerococcus groningensis sp. nov., Anaerococcus martiniensis sp. nov., and Anaerococcus cruorum sp. nov., isolated from human clinical specimens.</title>
        <authorList>
            <person name="Boiten K.E."/>
            <person name="Meijer J."/>
            <person name="van Wezel E.M."/>
            <person name="Veloo A.C.M."/>
        </authorList>
    </citation>
    <scope>NUCLEOTIDE SEQUENCE [LARGE SCALE GENOMIC DNA]</scope>
    <source>
        <strain evidence="4 5">ENR0874</strain>
    </source>
</reference>
<dbReference type="InterPro" id="IPR009057">
    <property type="entry name" value="Homeodomain-like_sf"/>
</dbReference>
<name>A0ABW9MBW9_9FIRM</name>
<evidence type="ECO:0000256" key="2">
    <source>
        <dbReference type="PROSITE-ProRule" id="PRU00335"/>
    </source>
</evidence>
<dbReference type="PRINTS" id="PR00455">
    <property type="entry name" value="HTHTETR"/>
</dbReference>
<dbReference type="PANTHER" id="PTHR43479:SF11">
    <property type="entry name" value="ACREF_ENVCD OPERON REPRESSOR-RELATED"/>
    <property type="match status" value="1"/>
</dbReference>
<dbReference type="Gene3D" id="1.10.357.10">
    <property type="entry name" value="Tetracycline Repressor, domain 2"/>
    <property type="match status" value="1"/>
</dbReference>
<dbReference type="PROSITE" id="PS01081">
    <property type="entry name" value="HTH_TETR_1"/>
    <property type="match status" value="1"/>
</dbReference>
<evidence type="ECO:0000313" key="4">
    <source>
        <dbReference type="EMBL" id="MFO3666409.1"/>
    </source>
</evidence>
<comment type="caution">
    <text evidence="4">The sequence shown here is derived from an EMBL/GenBank/DDBJ whole genome shotgun (WGS) entry which is preliminary data.</text>
</comment>
<dbReference type="Proteomes" id="UP001637994">
    <property type="component" value="Unassembled WGS sequence"/>
</dbReference>
<evidence type="ECO:0000256" key="1">
    <source>
        <dbReference type="ARBA" id="ARBA00023125"/>
    </source>
</evidence>
<dbReference type="InterPro" id="IPR050624">
    <property type="entry name" value="HTH-type_Tx_Regulator"/>
</dbReference>
<dbReference type="EMBL" id="JBGMEF010000006">
    <property type="protein sequence ID" value="MFO3666409.1"/>
    <property type="molecule type" value="Genomic_DNA"/>
</dbReference>
<evidence type="ECO:0000313" key="5">
    <source>
        <dbReference type="Proteomes" id="UP001637994"/>
    </source>
</evidence>
<dbReference type="InterPro" id="IPR023772">
    <property type="entry name" value="DNA-bd_HTH_TetR-type_CS"/>
</dbReference>
<dbReference type="PANTHER" id="PTHR43479">
    <property type="entry name" value="ACREF/ENVCD OPERON REPRESSOR-RELATED"/>
    <property type="match status" value="1"/>
</dbReference>
<dbReference type="PROSITE" id="PS50977">
    <property type="entry name" value="HTH_TETR_2"/>
    <property type="match status" value="1"/>
</dbReference>
<feature type="DNA-binding region" description="H-T-H motif" evidence="2">
    <location>
        <begin position="25"/>
        <end position="44"/>
    </location>
</feature>
<accession>A0ABW9MBW9</accession>